<name>A0A2P6TFZ2_CHLSO</name>
<keyword evidence="3" id="KW-1185">Reference proteome</keyword>
<dbReference type="OrthoDB" id="40579at2759"/>
<dbReference type="InterPro" id="IPR023198">
    <property type="entry name" value="PGP-like_dom2"/>
</dbReference>
<dbReference type="AlphaFoldDB" id="A0A2P6TFZ2"/>
<sequence length="373" mass="41344">MRLAVRSPQRALTHPAASPGPLPGGQHSRQLQQAKPTARQPGSPVQRRPTAAAGLGGGGGSSGERHERPREHTLLNALGSSERAGSEYGEGFVQFRLSGERIHLDVDSLNEQLKVQGPDRLRHSMRPDEAFGLIFQFDNVVANTRELQRAAWKAVAEAEELPFPSMERPQLYDMRPERAAMDVLMWTRDMKRAQELAWLVATEYAKLLMDLGEPLEGVAEWLQLMSKTRVPSALVTTMDRHTTDALLERLGLRHYFTCTVTADDDMETIAQRFLSAAIKLGRPPDHCVVFAACPTAVTAAHNCTMKAVAVMGTHPAFSLKNADLTCASLQQLSVYNIRRLFANRGSEHMDLRKKISGAPPSKRRLRNATDDER</sequence>
<accession>A0A2P6TFZ2</accession>
<evidence type="ECO:0000313" key="3">
    <source>
        <dbReference type="Proteomes" id="UP000239899"/>
    </source>
</evidence>
<dbReference type="InterPro" id="IPR041492">
    <property type="entry name" value="HAD_2"/>
</dbReference>
<protein>
    <submittedName>
        <fullName evidence="2">Pseudouridine-5-monophosphatase</fullName>
    </submittedName>
</protein>
<feature type="region of interest" description="Disordered" evidence="1">
    <location>
        <begin position="353"/>
        <end position="373"/>
    </location>
</feature>
<dbReference type="Proteomes" id="UP000239899">
    <property type="component" value="Unassembled WGS sequence"/>
</dbReference>
<organism evidence="2 3">
    <name type="scientific">Chlorella sorokiniana</name>
    <name type="common">Freshwater green alga</name>
    <dbReference type="NCBI Taxonomy" id="3076"/>
    <lineage>
        <taxon>Eukaryota</taxon>
        <taxon>Viridiplantae</taxon>
        <taxon>Chlorophyta</taxon>
        <taxon>core chlorophytes</taxon>
        <taxon>Trebouxiophyceae</taxon>
        <taxon>Chlorellales</taxon>
        <taxon>Chlorellaceae</taxon>
        <taxon>Chlorella clade</taxon>
        <taxon>Chlorella</taxon>
    </lineage>
</organism>
<proteinExistence type="predicted"/>
<dbReference type="CDD" id="cd07505">
    <property type="entry name" value="HAD_BPGM-like"/>
    <property type="match status" value="1"/>
</dbReference>
<dbReference type="SUPFAM" id="SSF56784">
    <property type="entry name" value="HAD-like"/>
    <property type="match status" value="1"/>
</dbReference>
<dbReference type="PANTHER" id="PTHR47858:SF2">
    <property type="entry name" value="HALOACID DEHALOGENASE-LIKE HYDROLASE (HAD) SUPERFAMILY PROTEIN"/>
    <property type="match status" value="1"/>
</dbReference>
<evidence type="ECO:0000256" key="1">
    <source>
        <dbReference type="SAM" id="MobiDB-lite"/>
    </source>
</evidence>
<feature type="region of interest" description="Disordered" evidence="1">
    <location>
        <begin position="1"/>
        <end position="70"/>
    </location>
</feature>
<dbReference type="EMBL" id="LHPG02000018">
    <property type="protein sequence ID" value="PRW33019.1"/>
    <property type="molecule type" value="Genomic_DNA"/>
</dbReference>
<dbReference type="Gene3D" id="3.40.50.1000">
    <property type="entry name" value="HAD superfamily/HAD-like"/>
    <property type="match status" value="1"/>
</dbReference>
<reference evidence="2 3" key="1">
    <citation type="journal article" date="2018" name="Plant J.">
        <title>Genome sequences of Chlorella sorokiniana UTEX 1602 and Micractinium conductrix SAG 241.80: implications to maltose excretion by a green alga.</title>
        <authorList>
            <person name="Arriola M.B."/>
            <person name="Velmurugan N."/>
            <person name="Zhang Y."/>
            <person name="Plunkett M.H."/>
            <person name="Hondzo H."/>
            <person name="Barney B.M."/>
        </authorList>
    </citation>
    <scope>NUCLEOTIDE SEQUENCE [LARGE SCALE GENOMIC DNA]</scope>
    <source>
        <strain evidence="3">UTEX 1602</strain>
    </source>
</reference>
<dbReference type="PANTHER" id="PTHR47858">
    <property type="entry name" value="HALOACID DEHALOGENASE-LIKE HYDROLASE (HAD) SUPERFAMILY PROTEIN"/>
    <property type="match status" value="1"/>
</dbReference>
<dbReference type="InterPro" id="IPR023214">
    <property type="entry name" value="HAD_sf"/>
</dbReference>
<dbReference type="Gene3D" id="1.10.150.240">
    <property type="entry name" value="Putative phosphatase, domain 2"/>
    <property type="match status" value="1"/>
</dbReference>
<comment type="caution">
    <text evidence="2">The sequence shown here is derived from an EMBL/GenBank/DDBJ whole genome shotgun (WGS) entry which is preliminary data.</text>
</comment>
<dbReference type="Pfam" id="PF13419">
    <property type="entry name" value="HAD_2"/>
    <property type="match status" value="1"/>
</dbReference>
<dbReference type="InterPro" id="IPR036412">
    <property type="entry name" value="HAD-like_sf"/>
</dbReference>
<evidence type="ECO:0000313" key="2">
    <source>
        <dbReference type="EMBL" id="PRW33019.1"/>
    </source>
</evidence>
<dbReference type="STRING" id="3076.A0A2P6TFZ2"/>
<gene>
    <name evidence="2" type="ORF">C2E21_8090</name>
</gene>